<comment type="similarity">
    <text evidence="2 13">Belongs to the SUA5 family.</text>
</comment>
<evidence type="ECO:0000256" key="7">
    <source>
        <dbReference type="ARBA" id="ARBA00022694"/>
    </source>
</evidence>
<feature type="binding site" evidence="14">
    <location>
        <position position="204"/>
    </location>
    <ligand>
        <name>ATP</name>
        <dbReference type="ChEBI" id="CHEBI:30616"/>
    </ligand>
</feature>
<evidence type="ECO:0000256" key="6">
    <source>
        <dbReference type="ARBA" id="ARBA00022679"/>
    </source>
</evidence>
<dbReference type="GO" id="GO:0005737">
    <property type="term" value="C:cytoplasm"/>
    <property type="evidence" value="ECO:0007669"/>
    <property type="project" value="UniProtKB-SubCell"/>
</dbReference>
<dbReference type="InterPro" id="IPR006070">
    <property type="entry name" value="Sua5-like_dom"/>
</dbReference>
<dbReference type="InterPro" id="IPR017945">
    <property type="entry name" value="DHBP_synth_RibB-like_a/b_dom"/>
</dbReference>
<dbReference type="InterPro" id="IPR005145">
    <property type="entry name" value="Sua5_C"/>
</dbReference>
<dbReference type="SUPFAM" id="SSF55821">
    <property type="entry name" value="YrdC/RibB"/>
    <property type="match status" value="1"/>
</dbReference>
<keyword evidence="9 13" id="KW-0547">Nucleotide-binding</keyword>
<dbReference type="Pfam" id="PF03481">
    <property type="entry name" value="Sua5_C"/>
    <property type="match status" value="1"/>
</dbReference>
<comment type="catalytic activity">
    <reaction evidence="12 13">
        <text>L-threonine + hydrogencarbonate + ATP = L-threonylcarbamoyladenylate + diphosphate + H2O</text>
        <dbReference type="Rhea" id="RHEA:36407"/>
        <dbReference type="ChEBI" id="CHEBI:15377"/>
        <dbReference type="ChEBI" id="CHEBI:17544"/>
        <dbReference type="ChEBI" id="CHEBI:30616"/>
        <dbReference type="ChEBI" id="CHEBI:33019"/>
        <dbReference type="ChEBI" id="CHEBI:57926"/>
        <dbReference type="ChEBI" id="CHEBI:73682"/>
        <dbReference type="EC" id="2.7.7.87"/>
    </reaction>
</comment>
<accession>A0A8I1ACR4</accession>
<evidence type="ECO:0000259" key="15">
    <source>
        <dbReference type="PROSITE" id="PS51163"/>
    </source>
</evidence>
<dbReference type="Gene3D" id="3.40.50.11030">
    <property type="entry name" value="Threonylcarbamoyl-AMP synthase, C-terminal domain"/>
    <property type="match status" value="1"/>
</dbReference>
<feature type="binding site" evidence="14">
    <location>
        <position position="152"/>
    </location>
    <ligand>
        <name>ATP</name>
        <dbReference type="ChEBI" id="CHEBI:30616"/>
    </ligand>
</feature>
<sequence>MLKKTERFQLDSGMEETQLIHSEAIKRAAAYLRQGKLVAFPTETVYGLGAIATSRDSVAKIYEAKGRPSDNPLIIHIGKKEQLAQWVRRFPENAQKLAEKFWPGPLTMVLPHRDNLAENVTAGLSTVAVRMPDHPVALALLNEVGIPVAAPSANRSGKPSPTTAEHVLNDLDGRIDGILDGGPTGIGVESTVVDVSGEIPLLLRPGGITLEQLQETLGEVRVDPGLTDASQTPRSPGMKYRHYAPQGEMWLVKGNPEAVISYIQQQVQEAVKNGKRVGVLTTEENQGKYQQADCVIAVGSRRHPASVARRLYGALRRFDEQKVDVIFAEAFPEQGLFASVMNRMKKAASGNMVEV</sequence>
<dbReference type="Gene3D" id="3.90.870.10">
    <property type="entry name" value="DHBP synthase"/>
    <property type="match status" value="1"/>
</dbReference>
<keyword evidence="7 13" id="KW-0819">tRNA processing</keyword>
<dbReference type="Proteomes" id="UP000633619">
    <property type="component" value="Unassembled WGS sequence"/>
</dbReference>
<evidence type="ECO:0000256" key="4">
    <source>
        <dbReference type="ARBA" id="ARBA00015492"/>
    </source>
</evidence>
<reference evidence="16 17" key="1">
    <citation type="submission" date="2020-12" db="EMBL/GenBank/DDBJ databases">
        <title>WGS of Thermoactinomyces spp.</title>
        <authorList>
            <person name="Cheng K."/>
        </authorList>
    </citation>
    <scope>NUCLEOTIDE SEQUENCE [LARGE SCALE GENOMIC DNA]</scope>
    <source>
        <strain evidence="17">CICC 10671\DSM 43846</strain>
    </source>
</reference>
<evidence type="ECO:0000313" key="16">
    <source>
        <dbReference type="EMBL" id="MBH8594969.1"/>
    </source>
</evidence>
<keyword evidence="10 13" id="KW-0067">ATP-binding</keyword>
<dbReference type="GO" id="GO:0000049">
    <property type="term" value="F:tRNA binding"/>
    <property type="evidence" value="ECO:0007669"/>
    <property type="project" value="TreeGrafter"/>
</dbReference>
<evidence type="ECO:0000256" key="9">
    <source>
        <dbReference type="ARBA" id="ARBA00022741"/>
    </source>
</evidence>
<comment type="function">
    <text evidence="13">Required for the formation of a threonylcarbamoyl group on adenosine at position 37 (t(6)A37) in tRNAs that read codons beginning with adenine.</text>
</comment>
<dbReference type="GO" id="GO:0006450">
    <property type="term" value="P:regulation of translational fidelity"/>
    <property type="evidence" value="ECO:0007669"/>
    <property type="project" value="TreeGrafter"/>
</dbReference>
<name>A0A8I1ACR4_THEIN</name>
<evidence type="ECO:0000256" key="13">
    <source>
        <dbReference type="PIRNR" id="PIRNR004930"/>
    </source>
</evidence>
<dbReference type="NCBIfam" id="TIGR00057">
    <property type="entry name" value="L-threonylcarbamoyladenylate synthase"/>
    <property type="match status" value="1"/>
</dbReference>
<feature type="binding site" evidence="14">
    <location>
        <position position="243"/>
    </location>
    <ligand>
        <name>ATP</name>
        <dbReference type="ChEBI" id="CHEBI:30616"/>
    </ligand>
</feature>
<dbReference type="FunFam" id="3.90.870.10:FF:000008">
    <property type="entry name" value="Threonylcarbamoyl-AMP synthase"/>
    <property type="match status" value="1"/>
</dbReference>
<dbReference type="PROSITE" id="PS51163">
    <property type="entry name" value="YRDC"/>
    <property type="match status" value="1"/>
</dbReference>
<keyword evidence="17" id="KW-1185">Reference proteome</keyword>
<dbReference type="GO" id="GO:0061710">
    <property type="term" value="F:L-threonylcarbamoyladenylate synthase"/>
    <property type="evidence" value="ECO:0007669"/>
    <property type="project" value="UniProtKB-EC"/>
</dbReference>
<evidence type="ECO:0000256" key="1">
    <source>
        <dbReference type="ARBA" id="ARBA00004496"/>
    </source>
</evidence>
<dbReference type="GO" id="GO:0003725">
    <property type="term" value="F:double-stranded RNA binding"/>
    <property type="evidence" value="ECO:0007669"/>
    <property type="project" value="UniProtKB-UniRule"/>
</dbReference>
<feature type="binding site" evidence="14">
    <location>
        <position position="76"/>
    </location>
    <ligand>
        <name>L-threonine</name>
        <dbReference type="ChEBI" id="CHEBI:57926"/>
    </ligand>
</feature>
<keyword evidence="6 13" id="KW-0808">Transferase</keyword>
<evidence type="ECO:0000256" key="8">
    <source>
        <dbReference type="ARBA" id="ARBA00022695"/>
    </source>
</evidence>
<feature type="binding site" evidence="14">
    <location>
        <position position="160"/>
    </location>
    <ligand>
        <name>ATP</name>
        <dbReference type="ChEBI" id="CHEBI:30616"/>
    </ligand>
</feature>
<dbReference type="PANTHER" id="PTHR17490">
    <property type="entry name" value="SUA5"/>
    <property type="match status" value="1"/>
</dbReference>
<feature type="binding site" evidence="14">
    <location>
        <position position="190"/>
    </location>
    <ligand>
        <name>L-threonine</name>
        <dbReference type="ChEBI" id="CHEBI:57926"/>
    </ligand>
</feature>
<organism evidence="16 17">
    <name type="scientific">Thermoactinomyces intermedius</name>
    <dbReference type="NCBI Taxonomy" id="2024"/>
    <lineage>
        <taxon>Bacteria</taxon>
        <taxon>Bacillati</taxon>
        <taxon>Bacillota</taxon>
        <taxon>Bacilli</taxon>
        <taxon>Bacillales</taxon>
        <taxon>Thermoactinomycetaceae</taxon>
        <taxon>Thermoactinomyces</taxon>
    </lineage>
</organism>
<evidence type="ECO:0000256" key="5">
    <source>
        <dbReference type="ARBA" id="ARBA00022490"/>
    </source>
</evidence>
<dbReference type="PIRSF" id="PIRSF004930">
    <property type="entry name" value="Tln_factor_SUA5"/>
    <property type="match status" value="1"/>
</dbReference>
<evidence type="ECO:0000256" key="3">
    <source>
        <dbReference type="ARBA" id="ARBA00012584"/>
    </source>
</evidence>
<evidence type="ECO:0000256" key="2">
    <source>
        <dbReference type="ARBA" id="ARBA00007663"/>
    </source>
</evidence>
<dbReference type="Pfam" id="PF01300">
    <property type="entry name" value="Sua5_yciO_yrdC"/>
    <property type="match status" value="1"/>
</dbReference>
<evidence type="ECO:0000256" key="10">
    <source>
        <dbReference type="ARBA" id="ARBA00022840"/>
    </source>
</evidence>
<evidence type="ECO:0000313" key="17">
    <source>
        <dbReference type="Proteomes" id="UP000633619"/>
    </source>
</evidence>
<keyword evidence="8 13" id="KW-0548">Nucleotidyltransferase</keyword>
<dbReference type="GO" id="GO:0005524">
    <property type="term" value="F:ATP binding"/>
    <property type="evidence" value="ECO:0007669"/>
    <property type="project" value="UniProtKB-UniRule"/>
</dbReference>
<evidence type="ECO:0000256" key="14">
    <source>
        <dbReference type="PIRSR" id="PIRSR004930-1"/>
    </source>
</evidence>
<keyword evidence="5 13" id="KW-0963">Cytoplasm</keyword>
<dbReference type="PANTHER" id="PTHR17490:SF16">
    <property type="entry name" value="THREONYLCARBAMOYL-AMP SYNTHASE"/>
    <property type="match status" value="1"/>
</dbReference>
<feature type="binding site" evidence="14">
    <location>
        <position position="130"/>
    </location>
    <ligand>
        <name>L-threonine</name>
        <dbReference type="ChEBI" id="CHEBI:57926"/>
    </ligand>
</feature>
<dbReference type="InterPro" id="IPR050156">
    <property type="entry name" value="TC-AMP_synthase_SUA5"/>
</dbReference>
<dbReference type="InterPro" id="IPR010923">
    <property type="entry name" value="T(6)A37_SUA5"/>
</dbReference>
<feature type="binding site" evidence="14">
    <location>
        <position position="44"/>
    </location>
    <ligand>
        <name>L-threonine</name>
        <dbReference type="ChEBI" id="CHEBI:57926"/>
    </ligand>
</feature>
<comment type="caution">
    <text evidence="16">The sequence shown here is derived from an EMBL/GenBank/DDBJ whole genome shotgun (WGS) entry which is preliminary data.</text>
</comment>
<dbReference type="FunFam" id="3.40.50.11030:FF:000001">
    <property type="entry name" value="Threonylcarbamoyl-AMP synthase"/>
    <property type="match status" value="1"/>
</dbReference>
<dbReference type="InterPro" id="IPR038385">
    <property type="entry name" value="Sua5/YwlC_C"/>
</dbReference>
<feature type="binding site" evidence="14">
    <location>
        <position position="67"/>
    </location>
    <ligand>
        <name>ATP</name>
        <dbReference type="ChEBI" id="CHEBI:30616"/>
    </ligand>
</feature>
<feature type="binding site" evidence="14">
    <location>
        <position position="71"/>
    </location>
    <ligand>
        <name>ATP</name>
        <dbReference type="ChEBI" id="CHEBI:30616"/>
    </ligand>
</feature>
<protein>
    <recommendedName>
        <fullName evidence="4 13">Threonylcarbamoyl-AMP synthase</fullName>
        <shortName evidence="13">TC-AMP synthase</shortName>
        <ecNumber evidence="3 13">2.7.7.87</ecNumber>
    </recommendedName>
    <alternativeName>
        <fullName evidence="11 13">L-threonylcarbamoyladenylate synthase</fullName>
    </alternativeName>
</protein>
<dbReference type="GO" id="GO:0008033">
    <property type="term" value="P:tRNA processing"/>
    <property type="evidence" value="ECO:0007669"/>
    <property type="project" value="UniProtKB-KW"/>
</dbReference>
<feature type="binding site" evidence="14">
    <location>
        <position position="126"/>
    </location>
    <ligand>
        <name>ATP</name>
        <dbReference type="ChEBI" id="CHEBI:30616"/>
    </ligand>
</feature>
<dbReference type="RefSeq" id="WP_181731299.1">
    <property type="nucleotide sequence ID" value="NZ_JACEIR010000002.1"/>
</dbReference>
<evidence type="ECO:0000256" key="12">
    <source>
        <dbReference type="ARBA" id="ARBA00048366"/>
    </source>
</evidence>
<feature type="binding site" evidence="14">
    <location>
        <position position="150"/>
    </location>
    <ligand>
        <name>L-threonine</name>
        <dbReference type="ChEBI" id="CHEBI:57926"/>
    </ligand>
</feature>
<dbReference type="AlphaFoldDB" id="A0A8I1ACR4"/>
<proteinExistence type="inferred from homology"/>
<dbReference type="EMBL" id="JAECVW010000003">
    <property type="protein sequence ID" value="MBH8594969.1"/>
    <property type="molecule type" value="Genomic_DNA"/>
</dbReference>
<gene>
    <name evidence="16" type="ORF">I8U20_06450</name>
</gene>
<feature type="domain" description="YrdC-like" evidence="15">
    <location>
        <begin position="22"/>
        <end position="208"/>
    </location>
</feature>
<evidence type="ECO:0000256" key="11">
    <source>
        <dbReference type="ARBA" id="ARBA00029774"/>
    </source>
</evidence>
<dbReference type="EC" id="2.7.7.87" evidence="3 13"/>
<comment type="subcellular location">
    <subcellularLocation>
        <location evidence="1 13">Cytoplasm</location>
    </subcellularLocation>
</comment>